<gene>
    <name evidence="2" type="ORF">OCTVUL_1B002008</name>
</gene>
<proteinExistence type="predicted"/>
<evidence type="ECO:0000313" key="3">
    <source>
        <dbReference type="Proteomes" id="UP001162480"/>
    </source>
</evidence>
<dbReference type="EMBL" id="OX597816">
    <property type="protein sequence ID" value="CAI9719985.1"/>
    <property type="molecule type" value="Genomic_DNA"/>
</dbReference>
<protein>
    <submittedName>
        <fullName evidence="2">Uncharacterized protein</fullName>
    </submittedName>
</protein>
<accession>A0AA36APK1</accession>
<reference evidence="2" key="1">
    <citation type="submission" date="2023-08" db="EMBL/GenBank/DDBJ databases">
        <authorList>
            <person name="Alioto T."/>
            <person name="Alioto T."/>
            <person name="Gomez Garrido J."/>
        </authorList>
    </citation>
    <scope>NUCLEOTIDE SEQUENCE</scope>
</reference>
<evidence type="ECO:0000313" key="2">
    <source>
        <dbReference type="EMBL" id="CAI9719985.1"/>
    </source>
</evidence>
<organism evidence="2 3">
    <name type="scientific">Octopus vulgaris</name>
    <name type="common">Common octopus</name>
    <dbReference type="NCBI Taxonomy" id="6645"/>
    <lineage>
        <taxon>Eukaryota</taxon>
        <taxon>Metazoa</taxon>
        <taxon>Spiralia</taxon>
        <taxon>Lophotrochozoa</taxon>
        <taxon>Mollusca</taxon>
        <taxon>Cephalopoda</taxon>
        <taxon>Coleoidea</taxon>
        <taxon>Octopodiformes</taxon>
        <taxon>Octopoda</taxon>
        <taxon>Incirrata</taxon>
        <taxon>Octopodidae</taxon>
        <taxon>Octopus</taxon>
    </lineage>
</organism>
<keyword evidence="3" id="KW-1185">Reference proteome</keyword>
<feature type="region of interest" description="Disordered" evidence="1">
    <location>
        <begin position="58"/>
        <end position="85"/>
    </location>
</feature>
<evidence type="ECO:0000256" key="1">
    <source>
        <dbReference type="SAM" id="MobiDB-lite"/>
    </source>
</evidence>
<sequence>MSSWNEVENFVVVEETTTGSEKVWDNTHLLEETASSSVFNFSIILDIRLKRSRKTHSSKLRKCGSDRTVTEENRFSKKEKEKNRATGESNFLFSKSFKTHFDTKSNYKLTIAGIKNSKWIPK</sequence>
<dbReference type="AlphaFoldDB" id="A0AA36APK1"/>
<dbReference type="Proteomes" id="UP001162480">
    <property type="component" value="Chromosome 3"/>
</dbReference>
<feature type="compositionally biased region" description="Basic and acidic residues" evidence="1">
    <location>
        <begin position="63"/>
        <end position="85"/>
    </location>
</feature>
<name>A0AA36APK1_OCTVU</name>